<evidence type="ECO:0000313" key="12">
    <source>
        <dbReference type="Proteomes" id="UP000753256"/>
    </source>
</evidence>
<keyword evidence="2" id="KW-0813">Transport</keyword>
<dbReference type="GO" id="GO:0009401">
    <property type="term" value="P:phosphoenolpyruvate-dependent sugar phosphotransferase system"/>
    <property type="evidence" value="ECO:0007669"/>
    <property type="project" value="UniProtKB-KW"/>
</dbReference>
<feature type="transmembrane region" description="Helical" evidence="9">
    <location>
        <begin position="12"/>
        <end position="35"/>
    </location>
</feature>
<dbReference type="PIRSF" id="PIRSF006304">
    <property type="entry name" value="GatC"/>
    <property type="match status" value="1"/>
</dbReference>
<dbReference type="EMBL" id="DYUZ01000022">
    <property type="protein sequence ID" value="HJG37281.1"/>
    <property type="molecule type" value="Genomic_DNA"/>
</dbReference>
<evidence type="ECO:0000256" key="4">
    <source>
        <dbReference type="ARBA" id="ARBA00022597"/>
    </source>
</evidence>
<evidence type="ECO:0000256" key="8">
    <source>
        <dbReference type="ARBA" id="ARBA00023136"/>
    </source>
</evidence>
<feature type="transmembrane region" description="Helical" evidence="9">
    <location>
        <begin position="42"/>
        <end position="60"/>
    </location>
</feature>
<dbReference type="Proteomes" id="UP000753256">
    <property type="component" value="Unassembled WGS sequence"/>
</dbReference>
<dbReference type="Pfam" id="PF03611">
    <property type="entry name" value="EIIC-GAT"/>
    <property type="match status" value="1"/>
</dbReference>
<evidence type="ECO:0000259" key="10">
    <source>
        <dbReference type="PROSITE" id="PS51104"/>
    </source>
</evidence>
<evidence type="ECO:0000256" key="3">
    <source>
        <dbReference type="ARBA" id="ARBA00022475"/>
    </source>
</evidence>
<evidence type="ECO:0000256" key="9">
    <source>
        <dbReference type="SAM" id="Phobius"/>
    </source>
</evidence>
<feature type="transmembrane region" description="Helical" evidence="9">
    <location>
        <begin position="95"/>
        <end position="119"/>
    </location>
</feature>
<dbReference type="GO" id="GO:0005886">
    <property type="term" value="C:plasma membrane"/>
    <property type="evidence" value="ECO:0007669"/>
    <property type="project" value="UniProtKB-SubCell"/>
</dbReference>
<feature type="transmembrane region" description="Helical" evidence="9">
    <location>
        <begin position="299"/>
        <end position="329"/>
    </location>
</feature>
<keyword evidence="3" id="KW-1003">Cell membrane</keyword>
<dbReference type="PANTHER" id="PTHR37324:SF2">
    <property type="entry name" value="PTS SYSTEM GALACTITOL-SPECIFIC EIIC COMPONENT"/>
    <property type="match status" value="1"/>
</dbReference>
<organism evidence="11 12">
    <name type="scientific">Enorma phocaeensis</name>
    <dbReference type="NCBI Taxonomy" id="1871019"/>
    <lineage>
        <taxon>Bacteria</taxon>
        <taxon>Bacillati</taxon>
        <taxon>Actinomycetota</taxon>
        <taxon>Coriobacteriia</taxon>
        <taxon>Coriobacteriales</taxon>
        <taxon>Coriobacteriaceae</taxon>
        <taxon>Enorma</taxon>
    </lineage>
</organism>
<reference evidence="11" key="1">
    <citation type="journal article" date="2021" name="PeerJ">
        <title>Extensive microbial diversity within the chicken gut microbiome revealed by metagenomics and culture.</title>
        <authorList>
            <person name="Gilroy R."/>
            <person name="Ravi A."/>
            <person name="Getino M."/>
            <person name="Pursley I."/>
            <person name="Horton D.L."/>
            <person name="Alikhan N.F."/>
            <person name="Baker D."/>
            <person name="Gharbi K."/>
            <person name="Hall N."/>
            <person name="Watson M."/>
            <person name="Adriaenssens E.M."/>
            <person name="Foster-Nyarko E."/>
            <person name="Jarju S."/>
            <person name="Secka A."/>
            <person name="Antonio M."/>
            <person name="Oren A."/>
            <person name="Chaudhuri R.R."/>
            <person name="La Ragione R."/>
            <person name="Hildebrand F."/>
            <person name="Pallen M.J."/>
        </authorList>
    </citation>
    <scope>NUCLEOTIDE SEQUENCE</scope>
    <source>
        <strain evidence="11">ChiHjej13B12-9602</strain>
    </source>
</reference>
<evidence type="ECO:0000256" key="1">
    <source>
        <dbReference type="ARBA" id="ARBA00004651"/>
    </source>
</evidence>
<dbReference type="PANTHER" id="PTHR37324">
    <property type="entry name" value="PTS SYSTEM GALACTITOL-SPECIFIC EIIC COMPONENT"/>
    <property type="match status" value="1"/>
</dbReference>
<dbReference type="PROSITE" id="PS51104">
    <property type="entry name" value="PTS_EIIC_TYPE_2"/>
    <property type="match status" value="1"/>
</dbReference>
<feature type="domain" description="PTS EIIC type-2" evidence="10">
    <location>
        <begin position="12"/>
        <end position="452"/>
    </location>
</feature>
<reference evidence="11" key="2">
    <citation type="submission" date="2021-09" db="EMBL/GenBank/DDBJ databases">
        <authorList>
            <person name="Gilroy R."/>
        </authorList>
    </citation>
    <scope>NUCLEOTIDE SEQUENCE</scope>
    <source>
        <strain evidence="11">ChiHjej13B12-9602</strain>
    </source>
</reference>
<evidence type="ECO:0000256" key="2">
    <source>
        <dbReference type="ARBA" id="ARBA00022448"/>
    </source>
</evidence>
<sequence length="471" mass="50597">MDAFVNGFFAAFQAVIDAGAYVMLPIIITVLGLVFGLKFSKAFKAGITIDIGFAGINLVTQLMKDQLGPAAQAMVENFGVQLDVLDVGWSALASVAWASPIVPLIVLEVIAINIIMLAVRMTNTLDVDIWNYHSMLTCGGLVFFVTGNIVWALVASGLMAIITFKFADWSQPLVSKFFGIPNVSLPHVPSVSSLIIAAPMNWLLDHIPGVKDIDLNLSGVKKYLGFFGEPWMLGLILGCIIGALAKYDIAGIFTLGVYMSAVMVLLPRMTVLFVEGLMPVSSAASKFCKKRFKGREFSIGLDAAVVVGNDSVITLALLMVPITLLLAVILPGNHMLPFADLAVITFRVCMIVALCRGNMFRSLIIACVVMTAILYAGTVAAPYMTAFASSAGLDFDSLIASTCGPSLTMSAMLFWSCITNPVVFIPAIVVVFAAVYFFIEKKVGMNRIQAYAEGKTLEEYEAEQAEAATEE</sequence>
<feature type="transmembrane region" description="Helical" evidence="9">
    <location>
        <begin position="224"/>
        <end position="245"/>
    </location>
</feature>
<comment type="caution">
    <text evidence="11">The sequence shown here is derived from an EMBL/GenBank/DDBJ whole genome shotgun (WGS) entry which is preliminary data.</text>
</comment>
<feature type="transmembrane region" description="Helical" evidence="9">
    <location>
        <begin position="257"/>
        <end position="278"/>
    </location>
</feature>
<keyword evidence="6 9" id="KW-0812">Transmembrane</keyword>
<evidence type="ECO:0000256" key="6">
    <source>
        <dbReference type="ARBA" id="ARBA00022692"/>
    </source>
</evidence>
<dbReference type="RefSeq" id="WP_273189977.1">
    <property type="nucleotide sequence ID" value="NZ_DYUZ01000022.1"/>
</dbReference>
<dbReference type="InterPro" id="IPR013853">
    <property type="entry name" value="EIIC-GAT"/>
</dbReference>
<feature type="transmembrane region" description="Helical" evidence="9">
    <location>
        <begin position="140"/>
        <end position="164"/>
    </location>
</feature>
<keyword evidence="7 9" id="KW-1133">Transmembrane helix</keyword>
<feature type="transmembrane region" description="Helical" evidence="9">
    <location>
        <begin position="362"/>
        <end position="384"/>
    </location>
</feature>
<protein>
    <submittedName>
        <fullName evidence="11">PTS galactitol transporter subunit IIC</fullName>
    </submittedName>
</protein>
<keyword evidence="5" id="KW-0598">Phosphotransferase system</keyword>
<keyword evidence="8 9" id="KW-0472">Membrane</keyword>
<evidence type="ECO:0000313" key="11">
    <source>
        <dbReference type="EMBL" id="HJG37281.1"/>
    </source>
</evidence>
<accession>A0A921ITF4</accession>
<comment type="subcellular location">
    <subcellularLocation>
        <location evidence="1">Cell membrane</location>
        <topology evidence="1">Multi-pass membrane protein</topology>
    </subcellularLocation>
</comment>
<feature type="transmembrane region" description="Helical" evidence="9">
    <location>
        <begin position="413"/>
        <end position="439"/>
    </location>
</feature>
<dbReference type="GO" id="GO:0015577">
    <property type="term" value="F:galactitol transmembrane transporter activity"/>
    <property type="evidence" value="ECO:0007669"/>
    <property type="project" value="InterPro"/>
</dbReference>
<dbReference type="InterPro" id="IPR004703">
    <property type="entry name" value="PTS_sugar-sp_permease"/>
</dbReference>
<evidence type="ECO:0000256" key="5">
    <source>
        <dbReference type="ARBA" id="ARBA00022683"/>
    </source>
</evidence>
<dbReference type="InterPro" id="IPR013014">
    <property type="entry name" value="PTS_EIIC_2"/>
</dbReference>
<keyword evidence="4" id="KW-0762">Sugar transport</keyword>
<proteinExistence type="predicted"/>
<gene>
    <name evidence="11" type="ORF">K8V70_05410</name>
</gene>
<dbReference type="AlphaFoldDB" id="A0A921ITF4"/>
<evidence type="ECO:0000256" key="7">
    <source>
        <dbReference type="ARBA" id="ARBA00022989"/>
    </source>
</evidence>
<name>A0A921ITF4_9ACTN</name>